<dbReference type="Proteomes" id="UP000507962">
    <property type="component" value="Unassembled WGS sequence"/>
</dbReference>
<dbReference type="RefSeq" id="WP_180141622.1">
    <property type="nucleotide sequence ID" value="NZ_CAADHO010000005.1"/>
</dbReference>
<evidence type="ECO:0000259" key="2">
    <source>
        <dbReference type="Pfam" id="PF13525"/>
    </source>
</evidence>
<dbReference type="InterPro" id="IPR011990">
    <property type="entry name" value="TPR-like_helical_dom_sf"/>
</dbReference>
<dbReference type="InterPro" id="IPR034706">
    <property type="entry name" value="CpoB"/>
</dbReference>
<accession>A0A4U8YMI5</accession>
<reference evidence="3 4" key="1">
    <citation type="submission" date="2019-03" db="EMBL/GenBank/DDBJ databases">
        <authorList>
            <person name="Nijsse B."/>
        </authorList>
    </citation>
    <scope>NUCLEOTIDE SEQUENCE [LARGE SCALE GENOMIC DNA]</scope>
    <source>
        <strain evidence="3">Desulfoluna butyratoxydans MSL71</strain>
    </source>
</reference>
<protein>
    <submittedName>
        <fullName evidence="3">Outer membrane lipoprotein</fullName>
    </submittedName>
</protein>
<dbReference type="HAMAP" id="MF_02066">
    <property type="entry name" value="CpoB"/>
    <property type="match status" value="1"/>
</dbReference>
<keyword evidence="4" id="KW-1185">Reference proteome</keyword>
<dbReference type="Pfam" id="PF13525">
    <property type="entry name" value="YfiO"/>
    <property type="match status" value="1"/>
</dbReference>
<keyword evidence="3" id="KW-0449">Lipoprotein</keyword>
<gene>
    <name evidence="3" type="ORF">MSL71_29230</name>
</gene>
<dbReference type="EMBL" id="CAADHO010000005">
    <property type="protein sequence ID" value="VFQ45266.1"/>
    <property type="molecule type" value="Genomic_DNA"/>
</dbReference>
<dbReference type="InterPro" id="IPR014162">
    <property type="entry name" value="CpoB_C"/>
</dbReference>
<evidence type="ECO:0000256" key="1">
    <source>
        <dbReference type="ARBA" id="ARBA00022729"/>
    </source>
</evidence>
<dbReference type="SUPFAM" id="SSF48452">
    <property type="entry name" value="TPR-like"/>
    <property type="match status" value="1"/>
</dbReference>
<dbReference type="Gene3D" id="1.25.40.10">
    <property type="entry name" value="Tetratricopeptide repeat domain"/>
    <property type="match status" value="1"/>
</dbReference>
<sequence>MMKATAKRRDRFPGKSAAAAVIIALLVAPGCKTVQHRRDPGTATLARELQETRQKMNEMHHRLSVMQFMVDSHERALADLERTSPLPAEPPMEPIGPAEPAVKAPAITEESSAPAMVAAPVPAKAKKSDKGNLASRTYTDAFAAMKEGNHDKALLLFREVAEKWPNDNLADNAIYWSGEIHYTERNYSAAISSFRTLLKKYPKGSKVPDALLKTGYSFLSLNDKESARKYLKRVVMEHPFTPSGAKAEKALNSLDDN</sequence>
<keyword evidence="1" id="KW-0732">Signal</keyword>
<dbReference type="InterPro" id="IPR039565">
    <property type="entry name" value="BamD-like"/>
</dbReference>
<evidence type="ECO:0000313" key="4">
    <source>
        <dbReference type="Proteomes" id="UP000507962"/>
    </source>
</evidence>
<evidence type="ECO:0000313" key="3">
    <source>
        <dbReference type="EMBL" id="VFQ45266.1"/>
    </source>
</evidence>
<name>A0A4U8YMI5_9BACT</name>
<dbReference type="GO" id="GO:0051301">
    <property type="term" value="P:cell division"/>
    <property type="evidence" value="ECO:0007669"/>
    <property type="project" value="InterPro"/>
</dbReference>
<dbReference type="NCBIfam" id="TIGR02795">
    <property type="entry name" value="tol_pal_ybgF"/>
    <property type="match status" value="1"/>
</dbReference>
<feature type="domain" description="Outer membrane lipoprotein BamD-like" evidence="2">
    <location>
        <begin position="170"/>
        <end position="243"/>
    </location>
</feature>
<proteinExistence type="inferred from homology"/>
<dbReference type="AlphaFoldDB" id="A0A4U8YMI5"/>
<organism evidence="3 4">
    <name type="scientific">Desulfoluna butyratoxydans</name>
    <dbReference type="NCBI Taxonomy" id="231438"/>
    <lineage>
        <taxon>Bacteria</taxon>
        <taxon>Pseudomonadati</taxon>
        <taxon>Thermodesulfobacteriota</taxon>
        <taxon>Desulfobacteria</taxon>
        <taxon>Desulfobacterales</taxon>
        <taxon>Desulfolunaceae</taxon>
        <taxon>Desulfoluna</taxon>
    </lineage>
</organism>